<proteinExistence type="predicted"/>
<gene>
    <name evidence="2" type="ORF">F5983_24490</name>
</gene>
<organism evidence="2 3">
    <name type="scientific">Streptomyces arboris</name>
    <dbReference type="NCBI Taxonomy" id="2600619"/>
    <lineage>
        <taxon>Bacteria</taxon>
        <taxon>Bacillati</taxon>
        <taxon>Actinomycetota</taxon>
        <taxon>Actinomycetes</taxon>
        <taxon>Kitasatosporales</taxon>
        <taxon>Streptomycetaceae</taxon>
        <taxon>Streptomyces</taxon>
    </lineage>
</organism>
<dbReference type="RefSeq" id="WP_151512232.1">
    <property type="nucleotide sequence ID" value="NZ_JBMVCA010000022.1"/>
</dbReference>
<keyword evidence="1 2" id="KW-0808">Transferase</keyword>
<protein>
    <submittedName>
        <fullName evidence="2">Sugar phosphotransferase</fullName>
    </submittedName>
</protein>
<name>A0A5N5EMH8_9ACTN</name>
<dbReference type="PANTHER" id="PTHR24045">
    <property type="match status" value="1"/>
</dbReference>
<evidence type="ECO:0000313" key="2">
    <source>
        <dbReference type="EMBL" id="KAB2589872.1"/>
    </source>
</evidence>
<dbReference type="AlphaFoldDB" id="A0A5N5EMH8"/>
<evidence type="ECO:0000313" key="3">
    <source>
        <dbReference type="Proteomes" id="UP000326907"/>
    </source>
</evidence>
<comment type="caution">
    <text evidence="2">The sequence shown here is derived from an EMBL/GenBank/DDBJ whole genome shotgun (WGS) entry which is preliminary data.</text>
</comment>
<accession>A0A5N5EMH8</accession>
<dbReference type="EMBL" id="VYUA01000025">
    <property type="protein sequence ID" value="KAB2589872.1"/>
    <property type="molecule type" value="Genomic_DNA"/>
</dbReference>
<sequence>MARPPALSSAAQVYRRIVPLPVRSVAASRVTPGVRRKVKRGLVRTLDRREARLHRRALRRIRKSDFRGASERRVQAPDGRIAHVHSGLTADLARRLDHDLIAHALDRADIPWFVVPALDDRRICFAVEQQDKGQIRRVLRALLEEHTGYVVSVSPSENGTKAVPGSYVKAWKHYGKAKVIRITWLRTDPTQSLWIGDDQGVEIEFWTVNNALPVERLVGPRPNRVQRVVPRDAPGVEIGFERLSGYSDTDGDMEPTVTLENFDIPRLEEITFPVDAVIPWRHDTPWGEELLRAALRSLHQYAPWVDVVHILEEAPAPRWLRSGEHLSVVPAGPDAEAWLHQLSDLSDRFLLLRPGALFGRPVRPFDYFTPHGGTRPRRGPWTAQESVAPWTATAYSATGRAVGHGYAPGPQPYTRSALIELAASGFVLEQAPDGQLARVLPCTHPADGLTHHFARTAGLADPAGEATAALHAAHPAIRRHLDRLLVRRDTQQMQLSGLGAEASLGRGGTEAVISFLHRYFPVPSPFEFEPGESSEDPDERT</sequence>
<evidence type="ECO:0000256" key="1">
    <source>
        <dbReference type="ARBA" id="ARBA00022679"/>
    </source>
</evidence>
<reference evidence="2 3" key="1">
    <citation type="submission" date="2019-09" db="EMBL/GenBank/DDBJ databases">
        <authorList>
            <person name="Liu P."/>
        </authorList>
    </citation>
    <scope>NUCLEOTIDE SEQUENCE [LARGE SCALE GENOMIC DNA]</scope>
    <source>
        <strain evidence="2 3">TRM68085</strain>
    </source>
</reference>
<keyword evidence="3" id="KW-1185">Reference proteome</keyword>
<dbReference type="InterPro" id="IPR047141">
    <property type="entry name" value="Stealth"/>
</dbReference>
<dbReference type="PANTHER" id="PTHR24045:SF0">
    <property type="entry name" value="N-ACETYLGLUCOSAMINE-1-PHOSPHOTRANSFERASE SUBUNITS ALPHA_BETA"/>
    <property type="match status" value="1"/>
</dbReference>
<dbReference type="Proteomes" id="UP000326907">
    <property type="component" value="Unassembled WGS sequence"/>
</dbReference>
<dbReference type="GO" id="GO:0016740">
    <property type="term" value="F:transferase activity"/>
    <property type="evidence" value="ECO:0007669"/>
    <property type="project" value="UniProtKB-KW"/>
</dbReference>